<name>A0A8S5SYY9_9CAUD</name>
<accession>A0A8S5SYY9</accession>
<evidence type="ECO:0000313" key="2">
    <source>
        <dbReference type="EMBL" id="DAF55903.1"/>
    </source>
</evidence>
<evidence type="ECO:0000259" key="1">
    <source>
        <dbReference type="Pfam" id="PF06114"/>
    </source>
</evidence>
<dbReference type="Pfam" id="PF06114">
    <property type="entry name" value="Peptidase_M78"/>
    <property type="match status" value="1"/>
</dbReference>
<feature type="domain" description="IrrE N-terminal-like" evidence="1">
    <location>
        <begin position="40"/>
        <end position="131"/>
    </location>
</feature>
<reference evidence="2" key="1">
    <citation type="journal article" date="2021" name="Proc. Natl. Acad. Sci. U.S.A.">
        <title>A Catalog of Tens of Thousands of Viruses from Human Metagenomes Reveals Hidden Associations with Chronic Diseases.</title>
        <authorList>
            <person name="Tisza M.J."/>
            <person name="Buck C.B."/>
        </authorList>
    </citation>
    <scope>NUCLEOTIDE SEQUENCE</scope>
    <source>
        <strain evidence="2">CtzlI32</strain>
    </source>
</reference>
<proteinExistence type="predicted"/>
<organism evidence="2">
    <name type="scientific">Siphoviridae sp. ctzlI32</name>
    <dbReference type="NCBI Taxonomy" id="2827981"/>
    <lineage>
        <taxon>Viruses</taxon>
        <taxon>Duplodnaviria</taxon>
        <taxon>Heunggongvirae</taxon>
        <taxon>Uroviricota</taxon>
        <taxon>Caudoviricetes</taxon>
    </lineage>
</organism>
<protein>
    <submittedName>
        <fullName evidence="2">IrrE protein</fullName>
    </submittedName>
</protein>
<sequence length="164" mass="18731">MIFGNRGYYMTYDELLIEADDTGLIVKEAPLCSSDGRCKGNRIAIRKDIATSTRKADVLAEELGHYHTTVGDIIEMQGIEDEKQERAARLWAYNKQIGLSAIVAAFKAHCSDRFEIAEFLNVSEDFLQEALECYRQIYGTGTMVDNYYIRFEPNLQILSYHIVE</sequence>
<dbReference type="InterPro" id="IPR010359">
    <property type="entry name" value="IrrE_HExxH"/>
</dbReference>
<dbReference type="EMBL" id="BK032703">
    <property type="protein sequence ID" value="DAF55903.1"/>
    <property type="molecule type" value="Genomic_DNA"/>
</dbReference>